<protein>
    <recommendedName>
        <fullName evidence="2">alpha-L-rhamnosidase</fullName>
        <ecNumber evidence="2">3.2.1.40</ecNumber>
    </recommendedName>
</protein>
<evidence type="ECO:0000256" key="2">
    <source>
        <dbReference type="ARBA" id="ARBA00012652"/>
    </source>
</evidence>
<feature type="domain" description="Alpha-L-rhamnosidase concanavalin-like" evidence="4">
    <location>
        <begin position="310"/>
        <end position="406"/>
    </location>
</feature>
<evidence type="ECO:0000259" key="7">
    <source>
        <dbReference type="Pfam" id="PF17390"/>
    </source>
</evidence>
<name>A0A564TWG9_9FIRM</name>
<sequence>MGKIYAAKTNHITNPVGFYMEQIVFSWKVKECKGKKQKNARILISKEKDFSEILFDTKEAELDSCGTKVNFQTAPYTRYYWKVIVTTDQGEVVESDVQFFETAKQDEPWTGKWITCSWKEGRHPIFSKLVSTEKEVERARLYICGLGLYEAYFTSNKIGKSEKIGKEYLAPYCNNYDQWIQYQTYDVTEQMKAGGELSVLLGDGWYKGRFGFSQPEKKCFFGDAWKLIAEVHVDYVDGSKEVIGTDESWKVTESKISISNIYDGEKRDDTLPDVPESAALLAEEPKGRLMERLSLPVMVYKEMKPIELIHTPAGEQVFDLGQEITGIFKFHVKEPAGTEILIQTGEVLQDGNFYNGNLRTAKSEYHYISDGTEKEIVPHFTYYGYRYVKVSGVTNLSCDDFTALVLCSDYEKTGRLETGHELVNQLISNVEWGMRGNFLDVPTDCPQRDERMGWTGDTQVFSATASYLADTYAFYRKFLYDMYQEQLLTDGMVPEVVPTFGPSKTSCAWGDAACIIPWNVYLFSGDKTILEQQIDSMKAWVDYIRKVDGEHHGWRNSFHYGDWLALDRPGAKEGNVYGAPDEAYIADVYYAASAQIVAKAAEVLGKSELQKEYQEIADQQWKVVKDEYFTATGRCAIKTQTGLTLALKYHLSENETMTAKMLKTLFRQNRYKLNTGFVGTPLLCNILTDNGMSDIAYQLLLNEEFPGWLYEVKLGATTVWERWNSLDENGHVSSTGMNSLNHYSYGAVLEWVYRHAAGIDVTEQNPGGRKMKIYPKINAELGYVDASYDSACGTYQSSWKILDGNKIQLRFSVPFGCEAEISLPYVADSVYEEIENPLFVNVKEGVCLVEAGNYEVTYEAVVPLKKTYSVDSTMEDLMSNPKIRGFLASMMDVDMLPDIVYEMSLRDVAKMFAGEIGDEQEKMLNAALGQF</sequence>
<gene>
    <name evidence="8" type="ORF">RTSSTS7063_01728</name>
</gene>
<dbReference type="RefSeq" id="WP_144367186.1">
    <property type="nucleotide sequence ID" value="NZ_CABHNA010000057.1"/>
</dbReference>
<organism evidence="8 9">
    <name type="scientific">[Ruminococcus] torques</name>
    <dbReference type="NCBI Taxonomy" id="33039"/>
    <lineage>
        <taxon>Bacteria</taxon>
        <taxon>Bacillati</taxon>
        <taxon>Bacillota</taxon>
        <taxon>Clostridia</taxon>
        <taxon>Lachnospirales</taxon>
        <taxon>Lachnospiraceae</taxon>
        <taxon>Mediterraneibacter</taxon>
    </lineage>
</organism>
<evidence type="ECO:0000259" key="4">
    <source>
        <dbReference type="Pfam" id="PF05592"/>
    </source>
</evidence>
<dbReference type="Proteomes" id="UP000363661">
    <property type="component" value="Unassembled WGS sequence"/>
</dbReference>
<dbReference type="GO" id="GO:0030596">
    <property type="term" value="F:alpha-L-rhamnosidase activity"/>
    <property type="evidence" value="ECO:0007669"/>
    <property type="project" value="UniProtKB-EC"/>
</dbReference>
<dbReference type="Gene3D" id="2.60.40.10">
    <property type="entry name" value="Immunoglobulins"/>
    <property type="match status" value="1"/>
</dbReference>
<dbReference type="PANTHER" id="PTHR33307:SF6">
    <property type="entry name" value="ALPHA-RHAMNOSIDASE (EUROFUNG)-RELATED"/>
    <property type="match status" value="1"/>
</dbReference>
<evidence type="ECO:0000259" key="6">
    <source>
        <dbReference type="Pfam" id="PF17389"/>
    </source>
</evidence>
<dbReference type="PIRSF" id="PIRSF010631">
    <property type="entry name" value="A-rhamnsds"/>
    <property type="match status" value="1"/>
</dbReference>
<feature type="domain" description="Alpha-L-rhamnosidase six-hairpin glycosidase" evidence="6">
    <location>
        <begin position="412"/>
        <end position="755"/>
    </location>
</feature>
<dbReference type="Pfam" id="PF17390">
    <property type="entry name" value="Bac_rhamnosid_C"/>
    <property type="match status" value="1"/>
</dbReference>
<dbReference type="InterPro" id="IPR035396">
    <property type="entry name" value="Bac_rhamnosid6H"/>
</dbReference>
<dbReference type="InterPro" id="IPR016007">
    <property type="entry name" value="Alpha_rhamnosid"/>
</dbReference>
<reference evidence="8 9" key="1">
    <citation type="submission" date="2019-07" db="EMBL/GenBank/DDBJ databases">
        <authorList>
            <person name="Hibberd C M."/>
            <person name="Gehrig L. J."/>
            <person name="Chang H.-W."/>
            <person name="Venkatesh S."/>
        </authorList>
    </citation>
    <scope>NUCLEOTIDE SEQUENCE [LARGE SCALE GENOMIC DNA]</scope>
    <source>
        <strain evidence="8">Ruminococcus_torques_SSTS_Bg7063</strain>
    </source>
</reference>
<dbReference type="InterPro" id="IPR008928">
    <property type="entry name" value="6-hairpin_glycosidase_sf"/>
</dbReference>
<dbReference type="AlphaFoldDB" id="A0A564TWG9"/>
<dbReference type="EMBL" id="CABHNA010000057">
    <property type="protein sequence ID" value="VUX11555.1"/>
    <property type="molecule type" value="Genomic_DNA"/>
</dbReference>
<dbReference type="PANTHER" id="PTHR33307">
    <property type="entry name" value="ALPHA-RHAMNOSIDASE (EUROFUNG)"/>
    <property type="match status" value="1"/>
</dbReference>
<dbReference type="Pfam" id="PF17389">
    <property type="entry name" value="Bac_rhamnosid6H"/>
    <property type="match status" value="1"/>
</dbReference>
<keyword evidence="9" id="KW-1185">Reference proteome</keyword>
<dbReference type="InterPro" id="IPR012341">
    <property type="entry name" value="6hp_glycosidase-like_sf"/>
</dbReference>
<proteinExistence type="predicted"/>
<dbReference type="Pfam" id="PF08531">
    <property type="entry name" value="Bac_rhamnosid_N"/>
    <property type="match status" value="1"/>
</dbReference>
<dbReference type="Gene3D" id="2.60.420.10">
    <property type="entry name" value="Maltose phosphorylase, domain 3"/>
    <property type="match status" value="1"/>
</dbReference>
<evidence type="ECO:0000256" key="1">
    <source>
        <dbReference type="ARBA" id="ARBA00001445"/>
    </source>
</evidence>
<dbReference type="Gene3D" id="2.60.120.260">
    <property type="entry name" value="Galactose-binding domain-like"/>
    <property type="match status" value="2"/>
</dbReference>
<accession>A0A564TWG9</accession>
<dbReference type="Gene3D" id="1.50.10.10">
    <property type="match status" value="1"/>
</dbReference>
<evidence type="ECO:0000313" key="8">
    <source>
        <dbReference type="EMBL" id="VUX11555.1"/>
    </source>
</evidence>
<dbReference type="InterPro" id="IPR008902">
    <property type="entry name" value="Rhamnosid_concanavalin"/>
</dbReference>
<dbReference type="GO" id="GO:0005975">
    <property type="term" value="P:carbohydrate metabolic process"/>
    <property type="evidence" value="ECO:0007669"/>
    <property type="project" value="InterPro"/>
</dbReference>
<feature type="domain" description="Bacterial alpha-L-rhamnosidase N-terminal" evidence="5">
    <location>
        <begin position="134"/>
        <end position="270"/>
    </location>
</feature>
<dbReference type="Pfam" id="PF05592">
    <property type="entry name" value="Bac_rhamnosid"/>
    <property type="match status" value="1"/>
</dbReference>
<dbReference type="SUPFAM" id="SSF48208">
    <property type="entry name" value="Six-hairpin glycosidases"/>
    <property type="match status" value="1"/>
</dbReference>
<dbReference type="InterPro" id="IPR035398">
    <property type="entry name" value="Bac_rhamnosid_C"/>
</dbReference>
<feature type="domain" description="Alpha-L-rhamnosidase C-terminal" evidence="7">
    <location>
        <begin position="760"/>
        <end position="828"/>
    </location>
</feature>
<evidence type="ECO:0000256" key="3">
    <source>
        <dbReference type="ARBA" id="ARBA00022801"/>
    </source>
</evidence>
<dbReference type="InterPro" id="IPR013737">
    <property type="entry name" value="Bac_rhamnosid_N"/>
</dbReference>
<evidence type="ECO:0000259" key="5">
    <source>
        <dbReference type="Pfam" id="PF08531"/>
    </source>
</evidence>
<dbReference type="InterPro" id="IPR013783">
    <property type="entry name" value="Ig-like_fold"/>
</dbReference>
<keyword evidence="3" id="KW-0378">Hydrolase</keyword>
<comment type="catalytic activity">
    <reaction evidence="1">
        <text>Hydrolysis of terminal non-reducing alpha-L-rhamnose residues in alpha-L-rhamnosides.</text>
        <dbReference type="EC" id="3.2.1.40"/>
    </reaction>
</comment>
<dbReference type="Pfam" id="PF25788">
    <property type="entry name" value="Ig_Rha78A_N"/>
    <property type="match status" value="1"/>
</dbReference>
<evidence type="ECO:0000313" key="9">
    <source>
        <dbReference type="Proteomes" id="UP000363661"/>
    </source>
</evidence>
<dbReference type="EC" id="3.2.1.40" evidence="2"/>